<evidence type="ECO:0000256" key="8">
    <source>
        <dbReference type="ARBA" id="ARBA00023136"/>
    </source>
</evidence>
<dbReference type="AlphaFoldDB" id="A0A7C2TI63"/>
<evidence type="ECO:0000256" key="3">
    <source>
        <dbReference type="ARBA" id="ARBA00022475"/>
    </source>
</evidence>
<keyword evidence="2 9" id="KW-0813">Transport</keyword>
<evidence type="ECO:0000256" key="4">
    <source>
        <dbReference type="ARBA" id="ARBA00022692"/>
    </source>
</evidence>
<comment type="subunit">
    <text evidence="9">Component of the Sec protein translocase complex. Heterotrimer consisting of SecY, SecE and SecG subunits. The heterotrimers can form oligomers, although 1 heterotrimer is thought to be able to translocate proteins. Interacts with the ribosome. Interacts with SecDF, and other proteins may be involved. Interacts with SecA.</text>
</comment>
<evidence type="ECO:0000256" key="1">
    <source>
        <dbReference type="ARBA" id="ARBA00004370"/>
    </source>
</evidence>
<dbReference type="PANTHER" id="PTHR33910:SF1">
    <property type="entry name" value="PROTEIN TRANSLOCASE SUBUNIT SECE"/>
    <property type="match status" value="1"/>
</dbReference>
<name>A0A7C2TI63_9BACT</name>
<dbReference type="Proteomes" id="UP000885986">
    <property type="component" value="Unassembled WGS sequence"/>
</dbReference>
<dbReference type="EMBL" id="DSDS01000177">
    <property type="protein sequence ID" value="HET98588.1"/>
    <property type="molecule type" value="Genomic_DNA"/>
</dbReference>
<evidence type="ECO:0000313" key="10">
    <source>
        <dbReference type="EMBL" id="HET98588.1"/>
    </source>
</evidence>
<dbReference type="HAMAP" id="MF_00422">
    <property type="entry name" value="SecE"/>
    <property type="match status" value="1"/>
</dbReference>
<evidence type="ECO:0000256" key="6">
    <source>
        <dbReference type="ARBA" id="ARBA00022989"/>
    </source>
</evidence>
<dbReference type="InterPro" id="IPR038379">
    <property type="entry name" value="SecE_sf"/>
</dbReference>
<keyword evidence="7 9" id="KW-0811">Translocation</keyword>
<dbReference type="InterPro" id="IPR005807">
    <property type="entry name" value="SecE_bac"/>
</dbReference>
<sequence>MAAKAEPGKSGQGEGLGARLSQIKQFIAGVRQEFGKVVWPGKKQAIMSTTVVVILVILVAIYLGTVDLVLGKIVGAILR</sequence>
<keyword evidence="6 9" id="KW-1133">Transmembrane helix</keyword>
<dbReference type="NCBIfam" id="TIGR00964">
    <property type="entry name" value="secE_bact"/>
    <property type="match status" value="1"/>
</dbReference>
<reference evidence="10" key="1">
    <citation type="journal article" date="2020" name="mSystems">
        <title>Genome- and Community-Level Interaction Insights into Carbon Utilization and Element Cycling Functions of Hydrothermarchaeota in Hydrothermal Sediment.</title>
        <authorList>
            <person name="Zhou Z."/>
            <person name="Liu Y."/>
            <person name="Xu W."/>
            <person name="Pan J."/>
            <person name="Luo Z.H."/>
            <person name="Li M."/>
        </authorList>
    </citation>
    <scope>NUCLEOTIDE SEQUENCE [LARGE SCALE GENOMIC DNA]</scope>
    <source>
        <strain evidence="10">SpSt-1224</strain>
    </source>
</reference>
<dbReference type="GO" id="GO:0008320">
    <property type="term" value="F:protein transmembrane transporter activity"/>
    <property type="evidence" value="ECO:0007669"/>
    <property type="project" value="UniProtKB-UniRule"/>
</dbReference>
<dbReference type="GO" id="GO:0005886">
    <property type="term" value="C:plasma membrane"/>
    <property type="evidence" value="ECO:0007669"/>
    <property type="project" value="UniProtKB-SubCell"/>
</dbReference>
<dbReference type="PANTHER" id="PTHR33910">
    <property type="entry name" value="PROTEIN TRANSLOCASE SUBUNIT SECE"/>
    <property type="match status" value="1"/>
</dbReference>
<evidence type="ECO:0000256" key="7">
    <source>
        <dbReference type="ARBA" id="ARBA00023010"/>
    </source>
</evidence>
<accession>A0A7C2TI63</accession>
<evidence type="ECO:0000256" key="2">
    <source>
        <dbReference type="ARBA" id="ARBA00022448"/>
    </source>
</evidence>
<dbReference type="GO" id="GO:0043952">
    <property type="term" value="P:protein transport by the Sec complex"/>
    <property type="evidence" value="ECO:0007669"/>
    <property type="project" value="UniProtKB-UniRule"/>
</dbReference>
<keyword evidence="8 9" id="KW-0472">Membrane</keyword>
<gene>
    <name evidence="9 10" type="primary">secE</name>
    <name evidence="10" type="ORF">ENN98_07885</name>
</gene>
<comment type="subcellular location">
    <subcellularLocation>
        <location evidence="9">Cell membrane</location>
        <topology evidence="9">Single-pass membrane protein</topology>
    </subcellularLocation>
    <subcellularLocation>
        <location evidence="1">Membrane</location>
    </subcellularLocation>
</comment>
<dbReference type="GO" id="GO:0065002">
    <property type="term" value="P:intracellular protein transmembrane transport"/>
    <property type="evidence" value="ECO:0007669"/>
    <property type="project" value="UniProtKB-UniRule"/>
</dbReference>
<comment type="function">
    <text evidence="9">Essential subunit of the Sec protein translocation channel SecYEG. Clamps together the 2 halves of SecY. May contact the channel plug during translocation.</text>
</comment>
<comment type="similarity">
    <text evidence="9">Belongs to the SecE/SEC61-gamma family.</text>
</comment>
<dbReference type="Pfam" id="PF00584">
    <property type="entry name" value="SecE"/>
    <property type="match status" value="1"/>
</dbReference>
<keyword evidence="4 9" id="KW-0812">Transmembrane</keyword>
<evidence type="ECO:0000256" key="5">
    <source>
        <dbReference type="ARBA" id="ARBA00022927"/>
    </source>
</evidence>
<feature type="transmembrane region" description="Helical" evidence="9">
    <location>
        <begin position="45"/>
        <end position="70"/>
    </location>
</feature>
<keyword evidence="5 9" id="KW-0653">Protein transport</keyword>
<dbReference type="InterPro" id="IPR001901">
    <property type="entry name" value="Translocase_SecE/Sec61-g"/>
</dbReference>
<keyword evidence="3 9" id="KW-1003">Cell membrane</keyword>
<proteinExistence type="inferred from homology"/>
<evidence type="ECO:0000256" key="9">
    <source>
        <dbReference type="HAMAP-Rule" id="MF_00422"/>
    </source>
</evidence>
<dbReference type="PROSITE" id="PS01067">
    <property type="entry name" value="SECE_SEC61G"/>
    <property type="match status" value="1"/>
</dbReference>
<dbReference type="Gene3D" id="1.20.5.1030">
    <property type="entry name" value="Preprotein translocase secy subunit"/>
    <property type="match status" value="1"/>
</dbReference>
<organism evidence="10">
    <name type="scientific">Desulfurivibrio alkaliphilus</name>
    <dbReference type="NCBI Taxonomy" id="427923"/>
    <lineage>
        <taxon>Bacteria</taxon>
        <taxon>Pseudomonadati</taxon>
        <taxon>Thermodesulfobacteriota</taxon>
        <taxon>Desulfobulbia</taxon>
        <taxon>Desulfobulbales</taxon>
        <taxon>Desulfobulbaceae</taxon>
        <taxon>Desulfurivibrio</taxon>
    </lineage>
</organism>
<dbReference type="GO" id="GO:0009306">
    <property type="term" value="P:protein secretion"/>
    <property type="evidence" value="ECO:0007669"/>
    <property type="project" value="UniProtKB-UniRule"/>
</dbReference>
<comment type="caution">
    <text evidence="10">The sequence shown here is derived from an EMBL/GenBank/DDBJ whole genome shotgun (WGS) entry which is preliminary data.</text>
</comment>
<protein>
    <recommendedName>
        <fullName evidence="9">Protein translocase subunit SecE</fullName>
    </recommendedName>
</protein>
<dbReference type="GO" id="GO:0006605">
    <property type="term" value="P:protein targeting"/>
    <property type="evidence" value="ECO:0007669"/>
    <property type="project" value="UniProtKB-UniRule"/>
</dbReference>